<dbReference type="InterPro" id="IPR002130">
    <property type="entry name" value="Cyclophilin-type_PPIase_dom"/>
</dbReference>
<evidence type="ECO:0000256" key="1">
    <source>
        <dbReference type="ARBA" id="ARBA00000971"/>
    </source>
</evidence>
<proteinExistence type="inferred from homology"/>
<keyword evidence="3" id="KW-0539">Nucleus</keyword>
<dbReference type="PANTHER" id="PTHR45625">
    <property type="entry name" value="PEPTIDYL-PROLYL CIS-TRANS ISOMERASE-RELATED"/>
    <property type="match status" value="1"/>
</dbReference>
<sequence length="469" mass="52239">MSTLYVTEPPTDGKVILHTSKGEIEIELWSKEAPKACRNLVALALEGYYDGCLWHRIVPHFCIQTGDPTGTGSGGESIYGEPFADELHQRLRFNRRGLVAMANAGTRNSNDSQFFITLDATPELQNKHTIFGRVAGTTIYNVLALSEVELSTTEPDRPVYPPKLLRVEVVDNPFPDIVPRITREEREAQARAKKHAAERRAEPEHERKKKKNTALLSFGEEEDIDPLPRTARKPISSHDLLHDKKLSKEQVRKMSQPAPAAQPHVPTRSASPPERTPPSEPSPQPAAPAPTDAQTRALQDAIRRDAHAAAPSRPKQAQPTGGRDLLASMVAEYRQKGGKSDRRKTEAQTLSKLEAFRRQIRKPEPSQHVRETATSREADDEEDMHEYGASDDDDDANWRDHRFDSGGVPLMGSNDQFSVHDYEVVDSRDTKSDMAAAAGFGGQAAVQEHVARAREQKLKSQGRRGRDWT</sequence>
<feature type="compositionally biased region" description="Basic and acidic residues" evidence="5">
    <location>
        <begin position="354"/>
        <end position="377"/>
    </location>
</feature>
<feature type="compositionally biased region" description="Basic and acidic residues" evidence="5">
    <location>
        <begin position="333"/>
        <end position="346"/>
    </location>
</feature>
<evidence type="ECO:0000256" key="2">
    <source>
        <dbReference type="ARBA" id="ARBA00004123"/>
    </source>
</evidence>
<comment type="catalytic activity">
    <reaction evidence="1">
        <text>[protein]-peptidylproline (omega=180) = [protein]-peptidylproline (omega=0)</text>
        <dbReference type="Rhea" id="RHEA:16237"/>
        <dbReference type="Rhea" id="RHEA-COMP:10747"/>
        <dbReference type="Rhea" id="RHEA-COMP:10748"/>
        <dbReference type="ChEBI" id="CHEBI:83833"/>
        <dbReference type="ChEBI" id="CHEBI:83834"/>
        <dbReference type="EC" id="5.2.1.8"/>
    </reaction>
</comment>
<dbReference type="PROSITE" id="PS50072">
    <property type="entry name" value="CSA_PPIASE_2"/>
    <property type="match status" value="1"/>
</dbReference>
<dbReference type="Pfam" id="PF00160">
    <property type="entry name" value="Pro_isomerase"/>
    <property type="match status" value="1"/>
</dbReference>
<evidence type="ECO:0000313" key="7">
    <source>
        <dbReference type="EMBL" id="WFD49410.1"/>
    </source>
</evidence>
<organism evidence="7 8">
    <name type="scientific">Malassezia furfur</name>
    <name type="common">Pityriasis versicolor infection agent</name>
    <name type="synonym">Pityrosporum furfur</name>
    <dbReference type="NCBI Taxonomy" id="55194"/>
    <lineage>
        <taxon>Eukaryota</taxon>
        <taxon>Fungi</taxon>
        <taxon>Dikarya</taxon>
        <taxon>Basidiomycota</taxon>
        <taxon>Ustilaginomycotina</taxon>
        <taxon>Malasseziomycetes</taxon>
        <taxon>Malasseziales</taxon>
        <taxon>Malasseziaceae</taxon>
        <taxon>Malassezia</taxon>
    </lineage>
</organism>
<comment type="subcellular location">
    <subcellularLocation>
        <location evidence="2">Nucleus</location>
    </subcellularLocation>
</comment>
<evidence type="ECO:0000256" key="4">
    <source>
        <dbReference type="ARBA" id="ARBA00038509"/>
    </source>
</evidence>
<dbReference type="Gene3D" id="2.40.100.10">
    <property type="entry name" value="Cyclophilin-like"/>
    <property type="match status" value="1"/>
</dbReference>
<reference evidence="7 8" key="1">
    <citation type="journal article" date="2020" name="Elife">
        <title>Loss of centromere function drives karyotype evolution in closely related Malassezia species.</title>
        <authorList>
            <person name="Sankaranarayanan S.R."/>
            <person name="Ianiri G."/>
            <person name="Coelho M.A."/>
            <person name="Reza M.H."/>
            <person name="Thimmappa B.C."/>
            <person name="Ganguly P."/>
            <person name="Vadnala R.N."/>
            <person name="Sun S."/>
            <person name="Siddharthan R."/>
            <person name="Tellgren-Roth C."/>
            <person name="Dawson T.L."/>
            <person name="Heitman J."/>
            <person name="Sanyal K."/>
        </authorList>
    </citation>
    <scope>NUCLEOTIDE SEQUENCE [LARGE SCALE GENOMIC DNA]</scope>
    <source>
        <strain evidence="7">CBS14141</strain>
    </source>
</reference>
<dbReference type="GO" id="GO:0003755">
    <property type="term" value="F:peptidyl-prolyl cis-trans isomerase activity"/>
    <property type="evidence" value="ECO:0007669"/>
    <property type="project" value="UniProtKB-EC"/>
</dbReference>
<evidence type="ECO:0000256" key="3">
    <source>
        <dbReference type="ARBA" id="ARBA00023242"/>
    </source>
</evidence>
<dbReference type="InterPro" id="IPR044666">
    <property type="entry name" value="Cyclophilin_A-like"/>
</dbReference>
<feature type="domain" description="PPIase cyclophilin-type" evidence="6">
    <location>
        <begin position="22"/>
        <end position="169"/>
    </location>
</feature>
<dbReference type="EC" id="5.2.1.8" evidence="7"/>
<keyword evidence="8" id="KW-1185">Reference proteome</keyword>
<feature type="region of interest" description="Disordered" evidence="5">
    <location>
        <begin position="186"/>
        <end position="415"/>
    </location>
</feature>
<dbReference type="PRINTS" id="PR00153">
    <property type="entry name" value="CSAPPISMRASE"/>
</dbReference>
<feature type="region of interest" description="Disordered" evidence="5">
    <location>
        <begin position="441"/>
        <end position="469"/>
    </location>
</feature>
<accession>A0ABY8EXY2</accession>
<feature type="compositionally biased region" description="Basic and acidic residues" evidence="5">
    <location>
        <begin position="449"/>
        <end position="469"/>
    </location>
</feature>
<name>A0ABY8EXY2_MALFU</name>
<dbReference type="PANTHER" id="PTHR45625:SF6">
    <property type="entry name" value="SPLICEOSOME-ASSOCIATED PROTEIN CWC27 HOMOLOG"/>
    <property type="match status" value="1"/>
</dbReference>
<feature type="compositionally biased region" description="Basic and acidic residues" evidence="5">
    <location>
        <begin position="239"/>
        <end position="252"/>
    </location>
</feature>
<dbReference type="Proteomes" id="UP000818624">
    <property type="component" value="Chromosome 5"/>
</dbReference>
<gene>
    <name evidence="7" type="primary">CWC27</name>
    <name evidence="7" type="ORF">GLX27_004090</name>
</gene>
<feature type="compositionally biased region" description="Acidic residues" evidence="5">
    <location>
        <begin position="378"/>
        <end position="395"/>
    </location>
</feature>
<keyword evidence="7" id="KW-0413">Isomerase</keyword>
<dbReference type="InterPro" id="IPR029000">
    <property type="entry name" value="Cyclophilin-like_dom_sf"/>
</dbReference>
<evidence type="ECO:0000256" key="5">
    <source>
        <dbReference type="SAM" id="MobiDB-lite"/>
    </source>
</evidence>
<evidence type="ECO:0000313" key="8">
    <source>
        <dbReference type="Proteomes" id="UP000818624"/>
    </source>
</evidence>
<protein>
    <submittedName>
        <fullName evidence="7">Peptidylprolyl isomerase</fullName>
        <ecNumber evidence="7">5.2.1.8</ecNumber>
    </submittedName>
</protein>
<feature type="compositionally biased region" description="Pro residues" evidence="5">
    <location>
        <begin position="274"/>
        <end position="288"/>
    </location>
</feature>
<dbReference type="CDD" id="cd01925">
    <property type="entry name" value="cyclophilin_CeCYP16-like"/>
    <property type="match status" value="1"/>
</dbReference>
<evidence type="ECO:0000259" key="6">
    <source>
        <dbReference type="PROSITE" id="PS50072"/>
    </source>
</evidence>
<comment type="similarity">
    <text evidence="4">Belongs to the cyclophilin-type PPIase family. CWC27 subfamily.</text>
</comment>
<dbReference type="EMBL" id="CP046238">
    <property type="protein sequence ID" value="WFD49410.1"/>
    <property type="molecule type" value="Genomic_DNA"/>
</dbReference>
<dbReference type="SUPFAM" id="SSF50891">
    <property type="entry name" value="Cyclophilin-like"/>
    <property type="match status" value="1"/>
</dbReference>